<organism evidence="2 3">
    <name type="scientific">Dryococelus australis</name>
    <dbReference type="NCBI Taxonomy" id="614101"/>
    <lineage>
        <taxon>Eukaryota</taxon>
        <taxon>Metazoa</taxon>
        <taxon>Ecdysozoa</taxon>
        <taxon>Arthropoda</taxon>
        <taxon>Hexapoda</taxon>
        <taxon>Insecta</taxon>
        <taxon>Pterygota</taxon>
        <taxon>Neoptera</taxon>
        <taxon>Polyneoptera</taxon>
        <taxon>Phasmatodea</taxon>
        <taxon>Verophasmatodea</taxon>
        <taxon>Anareolatae</taxon>
        <taxon>Phasmatidae</taxon>
        <taxon>Eurycanthinae</taxon>
        <taxon>Dryococelus</taxon>
    </lineage>
</organism>
<name>A0ABQ9GCK1_9NEOP</name>
<protein>
    <submittedName>
        <fullName evidence="2">Uncharacterized protein</fullName>
    </submittedName>
</protein>
<evidence type="ECO:0000256" key="1">
    <source>
        <dbReference type="SAM" id="MobiDB-lite"/>
    </source>
</evidence>
<gene>
    <name evidence="2" type="ORF">PR048_030726</name>
</gene>
<keyword evidence="3" id="KW-1185">Reference proteome</keyword>
<evidence type="ECO:0000313" key="2">
    <source>
        <dbReference type="EMBL" id="KAJ8869158.1"/>
    </source>
</evidence>
<accession>A0ABQ9GCK1</accession>
<feature type="region of interest" description="Disordered" evidence="1">
    <location>
        <begin position="127"/>
        <end position="192"/>
    </location>
</feature>
<sequence>MILHSAGLRSPICARASTPCLFVGATLSDVFRACSKVPTAIRLERDVVLQNEIAADYKGISNFALSREVYMREDVWAAHNIEFLRAHEGEARYSVKLFISRCPSFIADQVERYSDLVFLQRRNAKAGGNWRTPRKPLRPAASSGTVPTRDNPGVTRPGIEPGSPRREASSLTARPPRPGGQGGKISRRGGRRASCKLGAPSIQMAAPPCRRVLWACESRKWSDFTSVRQPMEDRSRLECTQQCGDKIDVKHVYTEVDFAIGSQFIKHALDDSELLADLDSDISRKFNETRYSSKQFRVVQHFDWLKHFLVRVKRLRTNHEGSVLRVVDDCLRITDVEYRSIEWKGGRSEVKTEQWRNAREGWEMGVPRENPTAKWQRPPRFPKCEITSDSRRDSNPFRLGGRRKATPIATCEGTANYTVAERLPCSPPTKANRVLSPARVTPGFSHVGIVPDDVAGRWVFSGISLPPPLHSGAAAYLISPSSALTNSIYTSRIRMLQQAEEHREIRRRDQTRTKGVTLDDTNAIAAMTYFAASNYLLKKDLTGAIKQTNDQTTKAPGDFPDDRPANREYSITEIRHFIGYWRSYDVICLRDRFTGDWFLSLRTFLIGSNCPWDEPHKLSPNGNSLYICSTANFSLMQKITRILHVPNNSTIRRIGPFSQLRAANERPSSLRGYIEGNAQPFRFYIPTCSVIRVCASFTLVCAESESGGMQTRAYAITSPRSLLLVQWAANCCIPFVTTLSNSYRGPVDFDTFWIRLVQFLPSTVTADNHCEVDIGLFVHTTVESSLKVIEHGNNSGLHRLFTAELTLLFDPATRNEPTRVPSVYYWFWVLQGVPDERRSNDTRETSVYLYTAYLGTELLREIIGLLVIPISANWQSH</sequence>
<comment type="caution">
    <text evidence="2">The sequence shown here is derived from an EMBL/GenBank/DDBJ whole genome shotgun (WGS) entry which is preliminary data.</text>
</comment>
<dbReference type="Proteomes" id="UP001159363">
    <property type="component" value="Chromosome 13"/>
</dbReference>
<evidence type="ECO:0000313" key="3">
    <source>
        <dbReference type="Proteomes" id="UP001159363"/>
    </source>
</evidence>
<dbReference type="EMBL" id="JARBHB010000014">
    <property type="protein sequence ID" value="KAJ8869158.1"/>
    <property type="molecule type" value="Genomic_DNA"/>
</dbReference>
<feature type="region of interest" description="Disordered" evidence="1">
    <location>
        <begin position="366"/>
        <end position="401"/>
    </location>
</feature>
<reference evidence="2 3" key="1">
    <citation type="submission" date="2023-02" db="EMBL/GenBank/DDBJ databases">
        <title>LHISI_Scaffold_Assembly.</title>
        <authorList>
            <person name="Stuart O.P."/>
            <person name="Cleave R."/>
            <person name="Magrath M.J.L."/>
            <person name="Mikheyev A.S."/>
        </authorList>
    </citation>
    <scope>NUCLEOTIDE SEQUENCE [LARGE SCALE GENOMIC DNA]</scope>
    <source>
        <strain evidence="2">Daus_M_001</strain>
        <tissue evidence="2">Leg muscle</tissue>
    </source>
</reference>
<feature type="compositionally biased region" description="Basic and acidic residues" evidence="1">
    <location>
        <begin position="382"/>
        <end position="395"/>
    </location>
</feature>
<proteinExistence type="predicted"/>